<keyword evidence="8" id="KW-0732">Signal</keyword>
<dbReference type="AlphaFoldDB" id="A0A8H5C1D1"/>
<comment type="caution">
    <text evidence="9">The sequence shown here is derived from an EMBL/GenBank/DDBJ whole genome shotgun (WGS) entry which is preliminary data.</text>
</comment>
<evidence type="ECO:0000256" key="4">
    <source>
        <dbReference type="ARBA" id="ARBA00022692"/>
    </source>
</evidence>
<keyword evidence="3" id="KW-1003">Cell membrane</keyword>
<dbReference type="PANTHER" id="PTHR33281">
    <property type="entry name" value="UPF0187 PROTEIN YNEE"/>
    <property type="match status" value="1"/>
</dbReference>
<dbReference type="GO" id="GO:0005886">
    <property type="term" value="C:plasma membrane"/>
    <property type="evidence" value="ECO:0007669"/>
    <property type="project" value="UniProtKB-SubCell"/>
</dbReference>
<feature type="signal peptide" evidence="8">
    <location>
        <begin position="1"/>
        <end position="19"/>
    </location>
</feature>
<evidence type="ECO:0000313" key="10">
    <source>
        <dbReference type="Proteomes" id="UP000541558"/>
    </source>
</evidence>
<proteinExistence type="predicted"/>
<keyword evidence="10" id="KW-1185">Reference proteome</keyword>
<evidence type="ECO:0000256" key="1">
    <source>
        <dbReference type="ARBA" id="ARBA00004651"/>
    </source>
</evidence>
<keyword evidence="6" id="KW-0406">Ion transport</keyword>
<feature type="chain" id="PRO_5034503111" evidence="8">
    <location>
        <begin position="20"/>
        <end position="643"/>
    </location>
</feature>
<dbReference type="InterPro" id="IPR021851">
    <property type="entry name" value="DUF3455"/>
</dbReference>
<evidence type="ECO:0000256" key="6">
    <source>
        <dbReference type="ARBA" id="ARBA00023065"/>
    </source>
</evidence>
<dbReference type="Proteomes" id="UP000541558">
    <property type="component" value="Unassembled WGS sequence"/>
</dbReference>
<comment type="subcellular location">
    <subcellularLocation>
        <location evidence="1">Cell membrane</location>
        <topology evidence="1">Multi-pass membrane protein</topology>
    </subcellularLocation>
</comment>
<evidence type="ECO:0000256" key="5">
    <source>
        <dbReference type="ARBA" id="ARBA00022989"/>
    </source>
</evidence>
<sequence length="643" mass="70902">MICTSSLFSALLLAASTIATPLTSGGCSTEKALLTLPDGQDKLAKQTGAPSFALLGAGVQNYTCGADGKYAAAGAVADLYDISCLGGTSKFGTVQDEAYGLLKDGKASCISSKLHLDPSGKHFFTPTASGTAPVWDMRAVGPKGVQGKTGAYVLAAKVANLPAPSGTGDVDWLQLKNVEGLLAKDIYRTETRGGQPPASCAVGSGPISVIYTSKYLITLLTMKGGHNLAISRDLLTVGGTVLAFVISFRTSSAYERFQDGSKMWANICTASRNLAQQIWIHVPEDRVLPEKDPIPRLHVIIEKKTMINLIHAFAVSHLLRDEPGVFYEDLYPSVSFLPKYPTSIHEPADIMPLWHIRGGHHTAPAALRRRSTLFKMVEGKRPALKPASYRPEESIYDYLPVLRLPRWTWKRAMEKVRLLAKEDDDEEAPEEEAPKKIKRKRIAYSTVVESTVPVELYLVLSNYTAFNNAISGAMVNSLMQLHEALGQLDRICNNPLPFAYQAHLRMTAWLYIIFLPFQIVDVFKYWTILATFFVATLLCGFLELGQEIENPFNYGLNDLDLDKFCDEILKELRQITAVPCIEPSEFVFGSNSQPLAPHDRRSAQELVTKSEYIGPGRSPLTDMDGLRRTLVRNWAEVDRVTRK</sequence>
<dbReference type="InterPro" id="IPR044669">
    <property type="entry name" value="YneE/VCCN1/2-like"/>
</dbReference>
<dbReference type="PANTHER" id="PTHR33281:SF19">
    <property type="entry name" value="VOLTAGE-DEPENDENT ANION CHANNEL-FORMING PROTEIN YNEE"/>
    <property type="match status" value="1"/>
</dbReference>
<evidence type="ECO:0000256" key="7">
    <source>
        <dbReference type="ARBA" id="ARBA00023136"/>
    </source>
</evidence>
<dbReference type="Pfam" id="PF11937">
    <property type="entry name" value="DUF3455"/>
    <property type="match status" value="1"/>
</dbReference>
<gene>
    <name evidence="9" type="ORF">D9611_005398</name>
</gene>
<keyword evidence="7" id="KW-0472">Membrane</keyword>
<evidence type="ECO:0000256" key="2">
    <source>
        <dbReference type="ARBA" id="ARBA00022448"/>
    </source>
</evidence>
<dbReference type="GO" id="GO:0005254">
    <property type="term" value="F:chloride channel activity"/>
    <property type="evidence" value="ECO:0007669"/>
    <property type="project" value="InterPro"/>
</dbReference>
<dbReference type="EMBL" id="JAACJK010000110">
    <property type="protein sequence ID" value="KAF5332851.1"/>
    <property type="molecule type" value="Genomic_DNA"/>
</dbReference>
<keyword evidence="2" id="KW-0813">Transport</keyword>
<evidence type="ECO:0000313" key="9">
    <source>
        <dbReference type="EMBL" id="KAF5332851.1"/>
    </source>
</evidence>
<evidence type="ECO:0000256" key="8">
    <source>
        <dbReference type="SAM" id="SignalP"/>
    </source>
</evidence>
<accession>A0A8H5C1D1</accession>
<dbReference type="OrthoDB" id="1368at2759"/>
<keyword evidence="5" id="KW-1133">Transmembrane helix</keyword>
<name>A0A8H5C1D1_9AGAR</name>
<dbReference type="Pfam" id="PF25539">
    <property type="entry name" value="Bestrophin_2"/>
    <property type="match status" value="1"/>
</dbReference>
<reference evidence="9 10" key="1">
    <citation type="journal article" date="2020" name="ISME J.">
        <title>Uncovering the hidden diversity of litter-decomposition mechanisms in mushroom-forming fungi.</title>
        <authorList>
            <person name="Floudas D."/>
            <person name="Bentzer J."/>
            <person name="Ahren D."/>
            <person name="Johansson T."/>
            <person name="Persson P."/>
            <person name="Tunlid A."/>
        </authorList>
    </citation>
    <scope>NUCLEOTIDE SEQUENCE [LARGE SCALE GENOMIC DNA]</scope>
    <source>
        <strain evidence="9 10">CBS 175.51</strain>
    </source>
</reference>
<evidence type="ECO:0000256" key="3">
    <source>
        <dbReference type="ARBA" id="ARBA00022475"/>
    </source>
</evidence>
<protein>
    <submittedName>
        <fullName evidence="9">Uncharacterized protein</fullName>
    </submittedName>
</protein>
<organism evidence="9 10">
    <name type="scientific">Ephemerocybe angulata</name>
    <dbReference type="NCBI Taxonomy" id="980116"/>
    <lineage>
        <taxon>Eukaryota</taxon>
        <taxon>Fungi</taxon>
        <taxon>Dikarya</taxon>
        <taxon>Basidiomycota</taxon>
        <taxon>Agaricomycotina</taxon>
        <taxon>Agaricomycetes</taxon>
        <taxon>Agaricomycetidae</taxon>
        <taxon>Agaricales</taxon>
        <taxon>Agaricineae</taxon>
        <taxon>Psathyrellaceae</taxon>
        <taxon>Ephemerocybe</taxon>
    </lineage>
</organism>
<keyword evidence="4" id="KW-0812">Transmembrane</keyword>